<evidence type="ECO:0000256" key="2">
    <source>
        <dbReference type="SAM" id="Phobius"/>
    </source>
</evidence>
<organism evidence="3 4">
    <name type="scientific">Actinomadura algeriensis</name>
    <dbReference type="NCBI Taxonomy" id="1679523"/>
    <lineage>
        <taxon>Bacteria</taxon>
        <taxon>Bacillati</taxon>
        <taxon>Actinomycetota</taxon>
        <taxon>Actinomycetes</taxon>
        <taxon>Streptosporangiales</taxon>
        <taxon>Thermomonosporaceae</taxon>
        <taxon>Actinomadura</taxon>
    </lineage>
</organism>
<evidence type="ECO:0000313" key="4">
    <source>
        <dbReference type="Proteomes" id="UP000627838"/>
    </source>
</evidence>
<comment type="caution">
    <text evidence="3">The sequence shown here is derived from an EMBL/GenBank/DDBJ whole genome shotgun (WGS) entry which is preliminary data.</text>
</comment>
<gene>
    <name evidence="3" type="ORF">H4W34_005179</name>
</gene>
<reference evidence="3 4" key="1">
    <citation type="submission" date="2020-10" db="EMBL/GenBank/DDBJ databases">
        <title>Sequencing the genomes of 1000 actinobacteria strains.</title>
        <authorList>
            <person name="Klenk H.-P."/>
        </authorList>
    </citation>
    <scope>NUCLEOTIDE SEQUENCE [LARGE SCALE GENOMIC DNA]</scope>
    <source>
        <strain evidence="3 4">DSM 46744</strain>
    </source>
</reference>
<evidence type="ECO:0000313" key="3">
    <source>
        <dbReference type="EMBL" id="MBE1535346.1"/>
    </source>
</evidence>
<keyword evidence="2" id="KW-1133">Transmembrane helix</keyword>
<dbReference type="RefSeq" id="WP_192761571.1">
    <property type="nucleotide sequence ID" value="NZ_JADBDZ010000001.1"/>
</dbReference>
<sequence length="265" mass="27642">MIEARDTGSPGTPTKGGRNFWPQDGGGSGSKRPAPKLLFGAVAALVVVVVAVVAVVLLTGGGGEEKAPVAKLKPTAYTPDYNGRGFTKIASRQADQRAITEAEAFGGDAKTVQSGQYTFTQAAAELTDCKSATWGARLQQDLAAHGCTQIGRAAYVSADKKFVGQFFVVNLKDKAGADQILRTLDPGTNAGWILPLNPEGVPAFGEGFSAAYARNYGHYAVITWVQQAGGGQGVTLNDLIDVSLAVEKPADFLWARLGLADEAAQ</sequence>
<name>A0ABR9JXN5_9ACTN</name>
<feature type="transmembrane region" description="Helical" evidence="2">
    <location>
        <begin position="37"/>
        <end position="58"/>
    </location>
</feature>
<proteinExistence type="predicted"/>
<feature type="region of interest" description="Disordered" evidence="1">
    <location>
        <begin position="1"/>
        <end position="31"/>
    </location>
</feature>
<keyword evidence="4" id="KW-1185">Reference proteome</keyword>
<keyword evidence="2" id="KW-0472">Membrane</keyword>
<accession>A0ABR9JXN5</accession>
<dbReference type="EMBL" id="JADBDZ010000001">
    <property type="protein sequence ID" value="MBE1535346.1"/>
    <property type="molecule type" value="Genomic_DNA"/>
</dbReference>
<dbReference type="Proteomes" id="UP000627838">
    <property type="component" value="Unassembled WGS sequence"/>
</dbReference>
<protein>
    <submittedName>
        <fullName evidence="3">Uncharacterized protein</fullName>
    </submittedName>
</protein>
<evidence type="ECO:0000256" key="1">
    <source>
        <dbReference type="SAM" id="MobiDB-lite"/>
    </source>
</evidence>
<keyword evidence="2" id="KW-0812">Transmembrane</keyword>